<feature type="transmembrane region" description="Helical" evidence="1">
    <location>
        <begin position="47"/>
        <end position="72"/>
    </location>
</feature>
<keyword evidence="1" id="KW-0472">Membrane</keyword>
<protein>
    <submittedName>
        <fullName evidence="2">Uncharacterized protein</fullName>
    </submittedName>
</protein>
<comment type="caution">
    <text evidence="2">The sequence shown here is derived from an EMBL/GenBank/DDBJ whole genome shotgun (WGS) entry which is preliminary data.</text>
</comment>
<evidence type="ECO:0000256" key="1">
    <source>
        <dbReference type="SAM" id="Phobius"/>
    </source>
</evidence>
<proteinExistence type="predicted"/>
<organism evidence="2 3">
    <name type="scientific">Filimonas effusa</name>
    <dbReference type="NCBI Taxonomy" id="2508721"/>
    <lineage>
        <taxon>Bacteria</taxon>
        <taxon>Pseudomonadati</taxon>
        <taxon>Bacteroidota</taxon>
        <taxon>Chitinophagia</taxon>
        <taxon>Chitinophagales</taxon>
        <taxon>Chitinophagaceae</taxon>
        <taxon>Filimonas</taxon>
    </lineage>
</organism>
<keyword evidence="1" id="KW-1133">Transmembrane helix</keyword>
<evidence type="ECO:0000313" key="2">
    <source>
        <dbReference type="EMBL" id="RXK81255.1"/>
    </source>
</evidence>
<dbReference type="RefSeq" id="WP_129005509.1">
    <property type="nucleotide sequence ID" value="NZ_SDHZ01000004.1"/>
</dbReference>
<gene>
    <name evidence="2" type="ORF">ESB13_20170</name>
</gene>
<keyword evidence="1" id="KW-0812">Transmembrane</keyword>
<accession>A0A4Q1D2G7</accession>
<feature type="transmembrane region" description="Helical" evidence="1">
    <location>
        <begin position="170"/>
        <end position="190"/>
    </location>
</feature>
<feature type="transmembrane region" description="Helical" evidence="1">
    <location>
        <begin position="210"/>
        <end position="232"/>
    </location>
</feature>
<dbReference type="OrthoDB" id="662998at2"/>
<dbReference type="EMBL" id="SDHZ01000004">
    <property type="protein sequence ID" value="RXK81255.1"/>
    <property type="molecule type" value="Genomic_DNA"/>
</dbReference>
<evidence type="ECO:0000313" key="3">
    <source>
        <dbReference type="Proteomes" id="UP000290545"/>
    </source>
</evidence>
<dbReference type="AlphaFoldDB" id="A0A4Q1D2G7"/>
<reference evidence="2 3" key="1">
    <citation type="submission" date="2019-01" db="EMBL/GenBank/DDBJ databases">
        <title>Filimonas sp. strain TTM-71.</title>
        <authorList>
            <person name="Chen W.-M."/>
        </authorList>
    </citation>
    <scope>NUCLEOTIDE SEQUENCE [LARGE SCALE GENOMIC DNA]</scope>
    <source>
        <strain evidence="2 3">TTM-71</strain>
    </source>
</reference>
<dbReference type="Proteomes" id="UP000290545">
    <property type="component" value="Unassembled WGS sequence"/>
</dbReference>
<name>A0A4Q1D2G7_9BACT</name>
<keyword evidence="3" id="KW-1185">Reference proteome</keyword>
<feature type="transmembrane region" description="Helical" evidence="1">
    <location>
        <begin position="7"/>
        <end position="27"/>
    </location>
</feature>
<sequence>MKKYGFIIFWGLFIAYFIFVHPCIIYYGTGLKSPYQLANSSPYRAILYLFLSVFLWSLCWVSLAYAGVFSLFSKIRSIRYLQLYGRSIPIVINNVRKIKDGQWPVLSISFKLKNFAGTMIEDSLVLKDRYPERNRFARGANAQLLVDEELRRTPYCILQDSDYKISVINVLIRTIIVLAPAAGIVGYYCYAYQQENRGYGWRFLSASHPLLLIPLIALFVALILYFVFIKLLNIRKNPYLLYKGRRTIAEVLSLKQTGTTVNDSHMIRLELRFNDERGNRHQVSTKKLVSPLEMGQFAELKEIPIFYLPAHPQHVELEEVLIANTNIS</sequence>